<feature type="binding site" evidence="9 13">
    <location>
        <position position="407"/>
    </location>
    <ligand>
        <name>Mn(2+)</name>
        <dbReference type="ChEBI" id="CHEBI:29035"/>
        <label>1</label>
    </ligand>
</feature>
<evidence type="ECO:0000259" key="14">
    <source>
        <dbReference type="Pfam" id="PF01676"/>
    </source>
</evidence>
<proteinExistence type="inferred from homology"/>
<dbReference type="GO" id="GO:0030145">
    <property type="term" value="F:manganese ion binding"/>
    <property type="evidence" value="ECO:0007669"/>
    <property type="project" value="UniProtKB-UniRule"/>
</dbReference>
<dbReference type="FunFam" id="3.40.1450.10:FF:000002">
    <property type="entry name" value="2,3-bisphosphoglycerate-independent phosphoglycerate mutase"/>
    <property type="match status" value="1"/>
</dbReference>
<evidence type="ECO:0000256" key="5">
    <source>
        <dbReference type="ARBA" id="ARBA00022723"/>
    </source>
</evidence>
<dbReference type="GO" id="GO:0004619">
    <property type="term" value="F:phosphoglycerate mutase activity"/>
    <property type="evidence" value="ECO:0007669"/>
    <property type="project" value="UniProtKB-UniRule"/>
</dbReference>
<dbReference type="Pfam" id="PF01676">
    <property type="entry name" value="Metalloenzyme"/>
    <property type="match status" value="1"/>
</dbReference>
<feature type="binding site" evidence="9 12">
    <location>
        <begin position="259"/>
        <end position="262"/>
    </location>
    <ligand>
        <name>substrate</name>
    </ligand>
</feature>
<dbReference type="UniPathway" id="UPA00109">
    <property type="reaction ID" value="UER00186"/>
</dbReference>
<protein>
    <recommendedName>
        <fullName evidence="9 10">2,3-bisphosphoglycerate-independent phosphoglycerate mutase</fullName>
        <shortName evidence="9">BPG-independent PGAM</shortName>
        <shortName evidence="9">Phosphoglyceromutase</shortName>
        <shortName evidence="9">iPGM</shortName>
        <ecNumber evidence="9 10">5.4.2.12</ecNumber>
    </recommendedName>
</protein>
<evidence type="ECO:0000256" key="2">
    <source>
        <dbReference type="ARBA" id="ARBA00002315"/>
    </source>
</evidence>
<evidence type="ECO:0000256" key="6">
    <source>
        <dbReference type="ARBA" id="ARBA00023152"/>
    </source>
</evidence>
<comment type="pathway">
    <text evidence="3 9">Carbohydrate degradation; glycolysis; pyruvate from D-glyceraldehyde 3-phosphate: step 3/5.</text>
</comment>
<comment type="caution">
    <text evidence="16">The sequence shown here is derived from an EMBL/GenBank/DDBJ whole genome shotgun (WGS) entry which is preliminary data.</text>
</comment>
<dbReference type="Proteomes" id="UP000225379">
    <property type="component" value="Unassembled WGS sequence"/>
</dbReference>
<comment type="function">
    <text evidence="2 9">Catalyzes the interconversion of 2-phosphoglycerate and 3-phosphoglycerate.</text>
</comment>
<dbReference type="SUPFAM" id="SSF64158">
    <property type="entry name" value="2,3-Bisphosphoglycerate-independent phosphoglycerate mutase, substrate-binding domain"/>
    <property type="match status" value="1"/>
</dbReference>
<evidence type="ECO:0000256" key="10">
    <source>
        <dbReference type="NCBIfam" id="TIGR01307"/>
    </source>
</evidence>
<dbReference type="InterPro" id="IPR006124">
    <property type="entry name" value="Metalloenzyme"/>
</dbReference>
<comment type="catalytic activity">
    <reaction evidence="1 9">
        <text>(2R)-2-phosphoglycerate = (2R)-3-phosphoglycerate</text>
        <dbReference type="Rhea" id="RHEA:15901"/>
        <dbReference type="ChEBI" id="CHEBI:58272"/>
        <dbReference type="ChEBI" id="CHEBI:58289"/>
        <dbReference type="EC" id="5.4.2.12"/>
    </reaction>
</comment>
<feature type="binding site" evidence="9 12">
    <location>
        <position position="188"/>
    </location>
    <ligand>
        <name>substrate</name>
    </ligand>
</feature>
<dbReference type="HAMAP" id="MF_01038">
    <property type="entry name" value="GpmI"/>
    <property type="match status" value="1"/>
</dbReference>
<feature type="domain" description="BPG-independent PGAM N-terminal" evidence="15">
    <location>
        <begin position="86"/>
        <end position="301"/>
    </location>
</feature>
<keyword evidence="5 9" id="KW-0479">Metal-binding</keyword>
<keyword evidence="17" id="KW-1185">Reference proteome</keyword>
<dbReference type="EC" id="5.4.2.12" evidence="9 10"/>
<dbReference type="InterPro" id="IPR011258">
    <property type="entry name" value="BPG-indep_PGM_N"/>
</dbReference>
<dbReference type="CDD" id="cd16010">
    <property type="entry name" value="iPGM"/>
    <property type="match status" value="1"/>
</dbReference>
<evidence type="ECO:0000256" key="9">
    <source>
        <dbReference type="HAMAP-Rule" id="MF_01038"/>
    </source>
</evidence>
<dbReference type="GO" id="GO:0005829">
    <property type="term" value="C:cytosol"/>
    <property type="evidence" value="ECO:0007669"/>
    <property type="project" value="TreeGrafter"/>
</dbReference>
<dbReference type="OrthoDB" id="9800863at2"/>
<evidence type="ECO:0000256" key="13">
    <source>
        <dbReference type="PIRSR" id="PIRSR001492-3"/>
    </source>
</evidence>
<feature type="binding site" evidence="9 12">
    <location>
        <position position="194"/>
    </location>
    <ligand>
        <name>substrate</name>
    </ligand>
</feature>
<evidence type="ECO:0000259" key="15">
    <source>
        <dbReference type="Pfam" id="PF06415"/>
    </source>
</evidence>
<feature type="binding site" evidence="9 12">
    <location>
        <begin position="156"/>
        <end position="157"/>
    </location>
    <ligand>
        <name>substrate</name>
    </ligand>
</feature>
<reference evidence="17" key="1">
    <citation type="submission" date="2017-10" db="EMBL/GenBank/DDBJ databases">
        <authorList>
            <person name="Kravchenko I.K."/>
            <person name="Grouzdev D.S."/>
        </authorList>
    </citation>
    <scope>NUCLEOTIDE SEQUENCE [LARGE SCALE GENOMIC DNA]</scope>
    <source>
        <strain evidence="17">B2</strain>
    </source>
</reference>
<dbReference type="EMBL" id="PDKW01000043">
    <property type="protein sequence ID" value="PGH53110.1"/>
    <property type="molecule type" value="Genomic_DNA"/>
</dbReference>
<feature type="active site" description="Phosphoserine intermediate" evidence="9 11">
    <location>
        <position position="66"/>
    </location>
</feature>
<dbReference type="SUPFAM" id="SSF53649">
    <property type="entry name" value="Alkaline phosphatase-like"/>
    <property type="match status" value="1"/>
</dbReference>
<evidence type="ECO:0000313" key="17">
    <source>
        <dbReference type="Proteomes" id="UP000225379"/>
    </source>
</evidence>
<dbReference type="GO" id="GO:0006096">
    <property type="term" value="P:glycolytic process"/>
    <property type="evidence" value="ECO:0007669"/>
    <property type="project" value="UniProtKB-UniRule"/>
</dbReference>
<feature type="binding site" evidence="9 13">
    <location>
        <position position="448"/>
    </location>
    <ligand>
        <name>Mn(2+)</name>
        <dbReference type="ChEBI" id="CHEBI:29035"/>
        <label>2</label>
    </ligand>
</feature>
<organism evidence="16 17">
    <name type="scientific">Azospirillum palustre</name>
    <dbReference type="NCBI Taxonomy" id="2044885"/>
    <lineage>
        <taxon>Bacteria</taxon>
        <taxon>Pseudomonadati</taxon>
        <taxon>Pseudomonadota</taxon>
        <taxon>Alphaproteobacteria</taxon>
        <taxon>Rhodospirillales</taxon>
        <taxon>Azospirillaceae</taxon>
        <taxon>Azospirillum</taxon>
    </lineage>
</organism>
<keyword evidence="6 9" id="KW-0324">Glycolysis</keyword>
<evidence type="ECO:0000256" key="1">
    <source>
        <dbReference type="ARBA" id="ARBA00000370"/>
    </source>
</evidence>
<feature type="binding site" evidence="9 13">
    <location>
        <position position="411"/>
    </location>
    <ligand>
        <name>Mn(2+)</name>
        <dbReference type="ChEBI" id="CHEBI:29035"/>
        <label>1</label>
    </ligand>
</feature>
<sequence>MTETNRPRPVVLCILDGWGYREERSDNAIALGETPNWDRLWSAEPTAFLDASEEEVGLPKGQMGNSEVGHMNLGAGRVVMQDLVMIDHAIVQGDLERNAALNDLVKEMHKTGGRVHLMGLLSPGGVHSHQDHIAALAGVLSREGVPVAVHAFTDGRDVPPQSAKDQVAEFMADVFDLPGVEVATVIGRYYAMDRDKRWDRVAKAYAAMTKAEGERAADPIQAIEQSYAADKHDEFILPTVIGDYAGMKDGDAILMANFRADRAREILAAYVEKDFDGFPVASSPEGGAPKLAAVVGMVEYSSALAKLMTTIFPPKTLTKVLGEVVSEAGFKQLRIAETEKYPHVTFFFNGGEERVYEGEDRILVPSPKVATYDLQPEMSASEVTAKLVGAIDSGKYDLIVVNFANPDMVGHSGMLDAAIKAVQAVDASVGQVEAAVRRAGGTMLITADHGNCELMKDPETGGPHTAHTLDKVPLVLVNGPAGARIDSGRLADIAPTLLDLLGLPKPTEMTGRNLLVRTAARAAAE</sequence>
<dbReference type="Gene3D" id="3.40.1450.10">
    <property type="entry name" value="BPG-independent phosphoglycerate mutase, domain B"/>
    <property type="match status" value="1"/>
</dbReference>
<dbReference type="InterPro" id="IPR005995">
    <property type="entry name" value="Pgm_bpd_ind"/>
</dbReference>
<keyword evidence="7 9" id="KW-0464">Manganese</keyword>
<feature type="domain" description="Metalloenzyme" evidence="14">
    <location>
        <begin position="9"/>
        <end position="504"/>
    </location>
</feature>
<comment type="subunit">
    <text evidence="9">Monomer.</text>
</comment>
<gene>
    <name evidence="9" type="primary">gpmI</name>
    <name evidence="16" type="ORF">CRT60_24655</name>
</gene>
<accession>A0A2B8B5M7</accession>
<evidence type="ECO:0000256" key="12">
    <source>
        <dbReference type="PIRSR" id="PIRSR001492-2"/>
    </source>
</evidence>
<feature type="binding site" evidence="9 13">
    <location>
        <position position="467"/>
    </location>
    <ligand>
        <name>Mn(2+)</name>
        <dbReference type="ChEBI" id="CHEBI:29035"/>
        <label>1</label>
    </ligand>
</feature>
<feature type="binding site" evidence="9 13">
    <location>
        <position position="66"/>
    </location>
    <ligand>
        <name>Mn(2+)</name>
        <dbReference type="ChEBI" id="CHEBI:29035"/>
        <label>2</label>
    </ligand>
</feature>
<dbReference type="GO" id="GO:0006007">
    <property type="term" value="P:glucose catabolic process"/>
    <property type="evidence" value="ECO:0007669"/>
    <property type="project" value="InterPro"/>
</dbReference>
<evidence type="ECO:0000313" key="16">
    <source>
        <dbReference type="EMBL" id="PGH53110.1"/>
    </source>
</evidence>
<feature type="binding site" evidence="9 13">
    <location>
        <position position="16"/>
    </location>
    <ligand>
        <name>Mn(2+)</name>
        <dbReference type="ChEBI" id="CHEBI:29035"/>
        <label>2</label>
    </ligand>
</feature>
<feature type="binding site" evidence="9 12">
    <location>
        <position position="127"/>
    </location>
    <ligand>
        <name>substrate</name>
    </ligand>
</feature>
<dbReference type="PIRSF" id="PIRSF001492">
    <property type="entry name" value="IPGAM"/>
    <property type="match status" value="1"/>
</dbReference>
<evidence type="ECO:0000256" key="8">
    <source>
        <dbReference type="ARBA" id="ARBA00023235"/>
    </source>
</evidence>
<dbReference type="InterPro" id="IPR036646">
    <property type="entry name" value="PGAM_B_sf"/>
</dbReference>
<evidence type="ECO:0000256" key="4">
    <source>
        <dbReference type="ARBA" id="ARBA00008819"/>
    </source>
</evidence>
<evidence type="ECO:0000256" key="3">
    <source>
        <dbReference type="ARBA" id="ARBA00004798"/>
    </source>
</evidence>
<dbReference type="InterPro" id="IPR017850">
    <property type="entry name" value="Alkaline_phosphatase_core_sf"/>
</dbReference>
<evidence type="ECO:0000256" key="11">
    <source>
        <dbReference type="PIRSR" id="PIRSR001492-1"/>
    </source>
</evidence>
<dbReference type="Pfam" id="PF06415">
    <property type="entry name" value="iPGM_N"/>
    <property type="match status" value="1"/>
</dbReference>
<name>A0A2B8B5M7_9PROT</name>
<dbReference type="PANTHER" id="PTHR31637:SF0">
    <property type="entry name" value="2,3-BISPHOSPHOGLYCERATE-INDEPENDENT PHOSPHOGLYCERATE MUTASE"/>
    <property type="match status" value="1"/>
</dbReference>
<dbReference type="PANTHER" id="PTHR31637">
    <property type="entry name" value="2,3-BISPHOSPHOGLYCERATE-INDEPENDENT PHOSPHOGLYCERATE MUTASE"/>
    <property type="match status" value="1"/>
</dbReference>
<comment type="cofactor">
    <cofactor evidence="9">
        <name>Mn(2+)</name>
        <dbReference type="ChEBI" id="CHEBI:29035"/>
    </cofactor>
    <text evidence="9">Binds 2 manganese ions per subunit.</text>
</comment>
<dbReference type="Gene3D" id="3.40.720.10">
    <property type="entry name" value="Alkaline Phosphatase, subunit A"/>
    <property type="match status" value="1"/>
</dbReference>
<feature type="binding site" evidence="9 12">
    <location>
        <position position="340"/>
    </location>
    <ligand>
        <name>substrate</name>
    </ligand>
</feature>
<evidence type="ECO:0000256" key="7">
    <source>
        <dbReference type="ARBA" id="ARBA00023211"/>
    </source>
</evidence>
<keyword evidence="8 9" id="KW-0413">Isomerase</keyword>
<comment type="similarity">
    <text evidence="4 9">Belongs to the BPG-independent phosphoglycerate mutase family.</text>
</comment>
<feature type="binding site" evidence="9 13">
    <location>
        <position position="449"/>
    </location>
    <ligand>
        <name>Mn(2+)</name>
        <dbReference type="ChEBI" id="CHEBI:29035"/>
        <label>2</label>
    </ligand>
</feature>
<dbReference type="NCBIfam" id="TIGR01307">
    <property type="entry name" value="pgm_bpd_ind"/>
    <property type="match status" value="1"/>
</dbReference>
<dbReference type="RefSeq" id="WP_098739202.1">
    <property type="nucleotide sequence ID" value="NZ_PDKW01000043.1"/>
</dbReference>
<dbReference type="AlphaFoldDB" id="A0A2B8B5M7"/>